<dbReference type="PANTHER" id="PTHR46585">
    <property type="entry name" value="INTEGRASE CORE DOMAIN CONTAINING PROTEIN"/>
    <property type="match status" value="1"/>
</dbReference>
<dbReference type="AlphaFoldDB" id="A0A6A4TVI5"/>
<sequence length="216" mass="25333">MSDKRVMKRVYDDPSHPESLGGVERLCRALKVETGEKVDNARVKDFLSEEDTYTLHKPARIHFPGNRVFVPRPLNQFQADLCDMQALSEYNDGFNYLLTVIDVFTKMALSVFKNNTSSNYQTDLAQHVDLAAVREVALTEITYPHTWFNLPEEDAHFEWRRNNGEKHRQKIRGRYYDDLYQLQDELNSHGNWERTYPLSTVILKRDLIMRQPPIAK</sequence>
<dbReference type="Proteomes" id="UP000438429">
    <property type="component" value="Unassembled WGS sequence"/>
</dbReference>
<comment type="caution">
    <text evidence="1">The sequence shown here is derived from an EMBL/GenBank/DDBJ whole genome shotgun (WGS) entry which is preliminary data.</text>
</comment>
<reference evidence="1 2" key="1">
    <citation type="submission" date="2019-06" db="EMBL/GenBank/DDBJ databases">
        <title>Draft genomes of female and male turbot (Scophthalmus maximus).</title>
        <authorList>
            <person name="Xu H."/>
            <person name="Xu X.-W."/>
            <person name="Shao C."/>
            <person name="Chen S."/>
        </authorList>
    </citation>
    <scope>NUCLEOTIDE SEQUENCE [LARGE SCALE GENOMIC DNA]</scope>
    <source>
        <strain evidence="1">Ysfricsl-2016a</strain>
        <tissue evidence="1">Blood</tissue>
    </source>
</reference>
<protein>
    <recommendedName>
        <fullName evidence="3">Integrase catalytic domain-containing protein</fullName>
    </recommendedName>
</protein>
<dbReference type="EMBL" id="VEVO01000001">
    <property type="protein sequence ID" value="KAF0047690.1"/>
    <property type="molecule type" value="Genomic_DNA"/>
</dbReference>
<name>A0A6A4TVI5_SCOMX</name>
<dbReference type="PANTHER" id="PTHR46585:SF1">
    <property type="entry name" value="CHROMO DOMAIN-CONTAINING PROTEIN"/>
    <property type="match status" value="1"/>
</dbReference>
<evidence type="ECO:0000313" key="2">
    <source>
        <dbReference type="Proteomes" id="UP000438429"/>
    </source>
</evidence>
<accession>A0A6A4TVI5</accession>
<evidence type="ECO:0000313" key="1">
    <source>
        <dbReference type="EMBL" id="KAF0047690.1"/>
    </source>
</evidence>
<evidence type="ECO:0008006" key="3">
    <source>
        <dbReference type="Google" id="ProtNLM"/>
    </source>
</evidence>
<organism evidence="1 2">
    <name type="scientific">Scophthalmus maximus</name>
    <name type="common">Turbot</name>
    <name type="synonym">Psetta maxima</name>
    <dbReference type="NCBI Taxonomy" id="52904"/>
    <lineage>
        <taxon>Eukaryota</taxon>
        <taxon>Metazoa</taxon>
        <taxon>Chordata</taxon>
        <taxon>Craniata</taxon>
        <taxon>Vertebrata</taxon>
        <taxon>Euteleostomi</taxon>
        <taxon>Actinopterygii</taxon>
        <taxon>Neopterygii</taxon>
        <taxon>Teleostei</taxon>
        <taxon>Neoteleostei</taxon>
        <taxon>Acanthomorphata</taxon>
        <taxon>Carangaria</taxon>
        <taxon>Pleuronectiformes</taxon>
        <taxon>Pleuronectoidei</taxon>
        <taxon>Scophthalmidae</taxon>
        <taxon>Scophthalmus</taxon>
    </lineage>
</organism>
<proteinExistence type="predicted"/>
<gene>
    <name evidence="1" type="ORF">F2P81_001323</name>
</gene>